<feature type="signal peptide" evidence="1">
    <location>
        <begin position="1"/>
        <end position="28"/>
    </location>
</feature>
<keyword evidence="1" id="KW-0732">Signal</keyword>
<organism evidence="2 3">
    <name type="scientific">Mycosarcoma maydis</name>
    <name type="common">Corn smut fungus</name>
    <name type="synonym">Ustilago maydis</name>
    <dbReference type="NCBI Taxonomy" id="5270"/>
    <lineage>
        <taxon>Eukaryota</taxon>
        <taxon>Fungi</taxon>
        <taxon>Dikarya</taxon>
        <taxon>Basidiomycota</taxon>
        <taxon>Ustilaginomycotina</taxon>
        <taxon>Ustilaginomycetes</taxon>
        <taxon>Ustilaginales</taxon>
        <taxon>Ustilaginaceae</taxon>
        <taxon>Mycosarcoma</taxon>
    </lineage>
</organism>
<reference evidence="2 3" key="1">
    <citation type="journal article" date="2006" name="Nature">
        <title>Insights from the genome of the biotrophic fungal plant pathogen Ustilago maydis.</title>
        <authorList>
            <person name="Kamper J."/>
            <person name="Kahmann R."/>
            <person name="Bolker M."/>
            <person name="Ma L.J."/>
            <person name="Brefort T."/>
            <person name="Saville B.J."/>
            <person name="Banuett F."/>
            <person name="Kronstad J.W."/>
            <person name="Gold S.E."/>
            <person name="Muller O."/>
            <person name="Perlin M.H."/>
            <person name="Wosten H.A."/>
            <person name="de Vries R."/>
            <person name="Ruiz-Herrera J."/>
            <person name="Reynaga-Pena C.G."/>
            <person name="Snetselaar K."/>
            <person name="McCann M."/>
            <person name="Perez-Martin J."/>
            <person name="Feldbrugge M."/>
            <person name="Basse C.W."/>
            <person name="Steinberg G."/>
            <person name="Ibeas J.I."/>
            <person name="Holloman W."/>
            <person name="Guzman P."/>
            <person name="Farman M."/>
            <person name="Stajich J.E."/>
            <person name="Sentandreu R."/>
            <person name="Gonzalez-Prieto J.M."/>
            <person name="Kennell J.C."/>
            <person name="Molina L."/>
            <person name="Schirawski J."/>
            <person name="Mendoza-Mendoza A."/>
            <person name="Greilinger D."/>
            <person name="Munch K."/>
            <person name="Rossel N."/>
            <person name="Scherer M."/>
            <person name="Vranes M."/>
            <person name="Ladendorf O."/>
            <person name="Vincon V."/>
            <person name="Fuchs U."/>
            <person name="Sandrock B."/>
            <person name="Meng S."/>
            <person name="Ho E.C."/>
            <person name="Cahill M.J."/>
            <person name="Boyce K.J."/>
            <person name="Klose J."/>
            <person name="Klosterman S.J."/>
            <person name="Deelstra H.J."/>
            <person name="Ortiz-Castellanos L."/>
            <person name="Li W."/>
            <person name="Sanchez-Alonso P."/>
            <person name="Schreier P.H."/>
            <person name="Hauser-Hahn I."/>
            <person name="Vaupel M."/>
            <person name="Koopmann E."/>
            <person name="Friedrich G."/>
            <person name="Voss H."/>
            <person name="Schluter T."/>
            <person name="Margolis J."/>
            <person name="Platt D."/>
            <person name="Swimmer C."/>
            <person name="Gnirke A."/>
            <person name="Chen F."/>
            <person name="Vysotskaia V."/>
            <person name="Mannhaupt G."/>
            <person name="Guldener U."/>
            <person name="Munsterkotter M."/>
            <person name="Haase D."/>
            <person name="Oesterheld M."/>
            <person name="Mewes H.W."/>
            <person name="Mauceli E.W."/>
            <person name="DeCaprio D."/>
            <person name="Wade C.M."/>
            <person name="Butler J."/>
            <person name="Young S."/>
            <person name="Jaffe D.B."/>
            <person name="Calvo S."/>
            <person name="Nusbaum C."/>
            <person name="Galagan J."/>
            <person name="Birren B.W."/>
        </authorList>
    </citation>
    <scope>NUCLEOTIDE SEQUENCE [LARGE SCALE GENOMIC DNA]</scope>
    <source>
        <strain evidence="3">DSM 14603 / FGSC 9021 / UM521</strain>
    </source>
</reference>
<evidence type="ECO:0000313" key="3">
    <source>
        <dbReference type="Proteomes" id="UP000000561"/>
    </source>
</evidence>
<dbReference type="RefSeq" id="XP_011392336.1">
    <property type="nucleotide sequence ID" value="XM_011394034.1"/>
</dbReference>
<accession>A0A0D1BVR1</accession>
<dbReference type="VEuPathDB" id="FungiDB:UMAG_11193"/>
<evidence type="ECO:0000256" key="1">
    <source>
        <dbReference type="SAM" id="SignalP"/>
    </source>
</evidence>
<dbReference type="InParanoid" id="A0A0D1BVR1"/>
<dbReference type="eggNOG" id="ENOG502TIEJ">
    <property type="taxonomic scope" value="Eukaryota"/>
</dbReference>
<name>A0A0D1BVR1_MYCMD</name>
<protein>
    <submittedName>
        <fullName evidence="2">Uncharacterized protein</fullName>
    </submittedName>
</protein>
<dbReference type="AlphaFoldDB" id="A0A0D1BVR1"/>
<dbReference type="GeneID" id="23567104"/>
<proteinExistence type="predicted"/>
<gene>
    <name evidence="2" type="ORF">UMAG_11193</name>
</gene>
<evidence type="ECO:0000313" key="2">
    <source>
        <dbReference type="EMBL" id="KIS66082.1"/>
    </source>
</evidence>
<dbReference type="EMBL" id="CM003159">
    <property type="protein sequence ID" value="KIS66082.1"/>
    <property type="molecule type" value="Genomic_DNA"/>
</dbReference>
<keyword evidence="3" id="KW-1185">Reference proteome</keyword>
<dbReference type="OrthoDB" id="2556677at2759"/>
<feature type="chain" id="PRO_5002239302" evidence="1">
    <location>
        <begin position="29"/>
        <end position="235"/>
    </location>
</feature>
<dbReference type="Proteomes" id="UP000000561">
    <property type="component" value="Chromosome 20"/>
</dbReference>
<dbReference type="KEGG" id="uma:UMAG_11193"/>
<sequence length="235" mass="26720">MALPLDGRRSYTVHLLFFLLCLVLITAANPAPPSVDLYAAMQPIFSKASPNTPAPQEHIDRSMARSDFSSDFSSDYLQHQHARVSRLAAIPRSRSAYLSSEAEMRQLFSALTSLNHDPKRQAEILERINQLRTTGYKFAPRVDPGLHLPFGTPWEFDEHGPYPASRLAGALRLNVGRVDAEAYRVELENALEALDKQTFFEADRRAGEKIRMLYTDDTILLRSAIDHYRQIWQHL</sequence>